<name>B7QNC0_IXOSC</name>
<dbReference type="AlphaFoldDB" id="B7QNC0"/>
<feature type="non-terminal residue" evidence="2">
    <location>
        <position position="62"/>
    </location>
</feature>
<feature type="non-terminal residue" evidence="2">
    <location>
        <position position="1"/>
    </location>
</feature>
<protein>
    <submittedName>
        <fullName evidence="2">Uncharacterized protein</fullName>
    </submittedName>
</protein>
<proteinExistence type="predicted"/>
<sequence>KWQWWRSSKGGGGNLCGLCLHPPPLFLESDRPYNIHNLPPPPNCTPNHRHPNHLSPSPTALP</sequence>
<dbReference type="PaxDb" id="6945-B7QNC0"/>
<dbReference type="HOGENOM" id="CLU_2929385_0_0_1"/>
<evidence type="ECO:0000313" key="2">
    <source>
        <dbReference type="EMBL" id="EEC20342.1"/>
    </source>
</evidence>
<evidence type="ECO:0000256" key="1">
    <source>
        <dbReference type="SAM" id="MobiDB-lite"/>
    </source>
</evidence>
<reference evidence="2" key="1">
    <citation type="submission" date="2008-03" db="EMBL/GenBank/DDBJ databases">
        <title>Annotation of Ixodes scapularis.</title>
        <authorList>
            <consortium name="Ixodes scapularis Genome Project Consortium"/>
            <person name="Caler E."/>
            <person name="Hannick L.I."/>
            <person name="Bidwell S."/>
            <person name="Joardar V."/>
            <person name="Thiagarajan M."/>
            <person name="Amedeo P."/>
            <person name="Galinsky K.J."/>
            <person name="Schobel S."/>
            <person name="Inman J."/>
            <person name="Hostetler J."/>
            <person name="Miller J."/>
            <person name="Hammond M."/>
            <person name="Megy K."/>
            <person name="Lawson D."/>
            <person name="Kodira C."/>
            <person name="Sutton G."/>
            <person name="Meyer J."/>
            <person name="Hill C.A."/>
            <person name="Birren B."/>
            <person name="Nene V."/>
            <person name="Collins F."/>
            <person name="Alarcon-Chaidez F."/>
            <person name="Wikel S."/>
            <person name="Strausberg R."/>
        </authorList>
    </citation>
    <scope>NUCLEOTIDE SEQUENCE [LARGE SCALE GENOMIC DNA]</scope>
    <source>
        <strain evidence="2">Wikel colony</strain>
    </source>
</reference>
<feature type="region of interest" description="Disordered" evidence="1">
    <location>
        <begin position="37"/>
        <end position="62"/>
    </location>
</feature>
<accession>B7QNC0</accession>
<organism>
    <name type="scientific">Ixodes scapularis</name>
    <name type="common">Black-legged tick</name>
    <name type="synonym">Deer tick</name>
    <dbReference type="NCBI Taxonomy" id="6945"/>
    <lineage>
        <taxon>Eukaryota</taxon>
        <taxon>Metazoa</taxon>
        <taxon>Ecdysozoa</taxon>
        <taxon>Arthropoda</taxon>
        <taxon>Chelicerata</taxon>
        <taxon>Arachnida</taxon>
        <taxon>Acari</taxon>
        <taxon>Parasitiformes</taxon>
        <taxon>Ixodida</taxon>
        <taxon>Ixodoidea</taxon>
        <taxon>Ixodidae</taxon>
        <taxon>Ixodinae</taxon>
        <taxon>Ixodes</taxon>
    </lineage>
</organism>
<dbReference type="EMBL" id="DS977951">
    <property type="protein sequence ID" value="EEC20342.1"/>
    <property type="molecule type" value="Genomic_DNA"/>
</dbReference>
<gene>
    <name evidence="2" type="ORF">IscW_ISCW015185</name>
</gene>